<reference evidence="1" key="1">
    <citation type="submission" date="2020-07" db="EMBL/GenBank/DDBJ databases">
        <title>Multicomponent nature underlies the extraordinary mechanical properties of spider dragline silk.</title>
        <authorList>
            <person name="Kono N."/>
            <person name="Nakamura H."/>
            <person name="Mori M."/>
            <person name="Yoshida Y."/>
            <person name="Ohtoshi R."/>
            <person name="Malay A.D."/>
            <person name="Moran D.A.P."/>
            <person name="Tomita M."/>
            <person name="Numata K."/>
            <person name="Arakawa K."/>
        </authorList>
    </citation>
    <scope>NUCLEOTIDE SEQUENCE</scope>
</reference>
<evidence type="ECO:0000313" key="2">
    <source>
        <dbReference type="Proteomes" id="UP000887116"/>
    </source>
</evidence>
<comment type="caution">
    <text evidence="1">The sequence shown here is derived from an EMBL/GenBank/DDBJ whole genome shotgun (WGS) entry which is preliminary data.</text>
</comment>
<dbReference type="Proteomes" id="UP000887116">
    <property type="component" value="Unassembled WGS sequence"/>
</dbReference>
<evidence type="ECO:0000313" key="1">
    <source>
        <dbReference type="EMBL" id="GFR06352.1"/>
    </source>
</evidence>
<gene>
    <name evidence="1" type="ORF">TNCT_427921</name>
</gene>
<sequence>MFLCSVVLLTPNCRTAVRTGTPSFKTASAAAIILSALVNWPTRLISLLTLRSRKKCFFMHHSLMKNIETGYKKFLSFS</sequence>
<name>A0A8X6LFC8_TRICU</name>
<protein>
    <submittedName>
        <fullName evidence="1">Uncharacterized protein</fullName>
    </submittedName>
</protein>
<organism evidence="1 2">
    <name type="scientific">Trichonephila clavata</name>
    <name type="common">Joro spider</name>
    <name type="synonym">Nephila clavata</name>
    <dbReference type="NCBI Taxonomy" id="2740835"/>
    <lineage>
        <taxon>Eukaryota</taxon>
        <taxon>Metazoa</taxon>
        <taxon>Ecdysozoa</taxon>
        <taxon>Arthropoda</taxon>
        <taxon>Chelicerata</taxon>
        <taxon>Arachnida</taxon>
        <taxon>Araneae</taxon>
        <taxon>Araneomorphae</taxon>
        <taxon>Entelegynae</taxon>
        <taxon>Araneoidea</taxon>
        <taxon>Nephilidae</taxon>
        <taxon>Trichonephila</taxon>
    </lineage>
</organism>
<dbReference type="AlphaFoldDB" id="A0A8X6LFC8"/>
<keyword evidence="2" id="KW-1185">Reference proteome</keyword>
<proteinExistence type="predicted"/>
<accession>A0A8X6LFC8</accession>
<dbReference type="EMBL" id="BMAO01035841">
    <property type="protein sequence ID" value="GFR06352.1"/>
    <property type="molecule type" value="Genomic_DNA"/>
</dbReference>